<reference evidence="3" key="1">
    <citation type="submission" date="2016-11" db="UniProtKB">
        <authorList>
            <consortium name="WormBaseParasite"/>
        </authorList>
    </citation>
    <scope>IDENTIFICATION</scope>
</reference>
<feature type="compositionally biased region" description="Low complexity" evidence="1">
    <location>
        <begin position="31"/>
        <end position="40"/>
    </location>
</feature>
<keyword evidence="2" id="KW-1185">Reference proteome</keyword>
<dbReference type="SUPFAM" id="SSF52540">
    <property type="entry name" value="P-loop containing nucleoside triphosphate hydrolases"/>
    <property type="match status" value="1"/>
</dbReference>
<proteinExistence type="predicted"/>
<dbReference type="PROSITE" id="PS50096">
    <property type="entry name" value="IQ"/>
    <property type="match status" value="2"/>
</dbReference>
<evidence type="ECO:0000256" key="1">
    <source>
        <dbReference type="SAM" id="MobiDB-lite"/>
    </source>
</evidence>
<dbReference type="AlphaFoldDB" id="A0A1I8JI28"/>
<dbReference type="WBParaSite" id="maker-uti_cns_0047824-snap-gene-0.10-mRNA-1">
    <property type="protein sequence ID" value="maker-uti_cns_0047824-snap-gene-0.10-mRNA-1"/>
    <property type="gene ID" value="maker-uti_cns_0047824-snap-gene-0.10"/>
</dbReference>
<feature type="compositionally biased region" description="Low complexity" evidence="1">
    <location>
        <begin position="7"/>
        <end position="17"/>
    </location>
</feature>
<dbReference type="InterPro" id="IPR000048">
    <property type="entry name" value="IQ_motif_EF-hand-BS"/>
</dbReference>
<dbReference type="InterPro" id="IPR027417">
    <property type="entry name" value="P-loop_NTPase"/>
</dbReference>
<feature type="compositionally biased region" description="Pro residues" evidence="1">
    <location>
        <begin position="18"/>
        <end position="30"/>
    </location>
</feature>
<sequence>VDEENVSQQPQQQVPAQPKSPPPRPPPPQPTSSAAKPAAPVEDYDNLKDPAAGQVSIESPLSPRPPESELSITNCSDCCEPNDEWLNATDFSEHINSEQYPSLELSNQQGMRHVTSNFDSLPYQGAHWLMQQQQIDEEQRLIDMKQLQEEQQAEELRLYLEEIGVHENMKLRQQKLGEDAPPKGDVCCQVVRPMPVESDESYDNEPSPAAEEHLCHSEYSNDGEQEAETEEEKAAVTIQRMMKGHCARSRFERKKTAALAIQAHVRGFQTRKRVHDSRQRSQTNVSSFRSNINFSFRSQSYLFNA</sequence>
<feature type="region of interest" description="Disordered" evidence="1">
    <location>
        <begin position="1"/>
        <end position="72"/>
    </location>
</feature>
<accession>A0A1I8JI28</accession>
<dbReference type="Proteomes" id="UP000095280">
    <property type="component" value="Unplaced"/>
</dbReference>
<organism evidence="2 3">
    <name type="scientific">Macrostomum lignano</name>
    <dbReference type="NCBI Taxonomy" id="282301"/>
    <lineage>
        <taxon>Eukaryota</taxon>
        <taxon>Metazoa</taxon>
        <taxon>Spiralia</taxon>
        <taxon>Lophotrochozoa</taxon>
        <taxon>Platyhelminthes</taxon>
        <taxon>Rhabditophora</taxon>
        <taxon>Macrostomorpha</taxon>
        <taxon>Macrostomida</taxon>
        <taxon>Macrostomidae</taxon>
        <taxon>Macrostomum</taxon>
    </lineage>
</organism>
<dbReference type="SMART" id="SM00015">
    <property type="entry name" value="IQ"/>
    <property type="match status" value="2"/>
</dbReference>
<evidence type="ECO:0000313" key="3">
    <source>
        <dbReference type="WBParaSite" id="maker-uti_cns_0047824-snap-gene-0.10-mRNA-1"/>
    </source>
</evidence>
<name>A0A1I8JI28_9PLAT</name>
<evidence type="ECO:0000313" key="2">
    <source>
        <dbReference type="Proteomes" id="UP000095280"/>
    </source>
</evidence>
<protein>
    <submittedName>
        <fullName evidence="3">CG17258</fullName>
    </submittedName>
</protein>
<dbReference type="Gene3D" id="1.20.5.190">
    <property type="match status" value="1"/>
</dbReference>
<dbReference type="Pfam" id="PF00612">
    <property type="entry name" value="IQ"/>
    <property type="match status" value="2"/>
</dbReference>